<dbReference type="Proteomes" id="UP000692954">
    <property type="component" value="Unassembled WGS sequence"/>
</dbReference>
<evidence type="ECO:0000313" key="2">
    <source>
        <dbReference type="Proteomes" id="UP000692954"/>
    </source>
</evidence>
<dbReference type="PANTHER" id="PTHR23275:SF100">
    <property type="entry name" value="EGF-LIKE DOMAIN-CONTAINING PROTEIN"/>
    <property type="match status" value="1"/>
</dbReference>
<dbReference type="InterPro" id="IPR052798">
    <property type="entry name" value="Giardia_VSA"/>
</dbReference>
<accession>A0A8S1QUH0</accession>
<dbReference type="EMBL" id="CAJJDN010000119">
    <property type="protein sequence ID" value="CAD8119053.1"/>
    <property type="molecule type" value="Genomic_DNA"/>
</dbReference>
<dbReference type="AlphaFoldDB" id="A0A8S1QUH0"/>
<evidence type="ECO:0008006" key="3">
    <source>
        <dbReference type="Google" id="ProtNLM"/>
    </source>
</evidence>
<organism evidence="1 2">
    <name type="scientific">Paramecium sonneborni</name>
    <dbReference type="NCBI Taxonomy" id="65129"/>
    <lineage>
        <taxon>Eukaryota</taxon>
        <taxon>Sar</taxon>
        <taxon>Alveolata</taxon>
        <taxon>Ciliophora</taxon>
        <taxon>Intramacronucleata</taxon>
        <taxon>Oligohymenophorea</taxon>
        <taxon>Peniculida</taxon>
        <taxon>Parameciidae</taxon>
        <taxon>Paramecium</taxon>
    </lineage>
</organism>
<evidence type="ECO:0000313" key="1">
    <source>
        <dbReference type="EMBL" id="CAD8119053.1"/>
    </source>
</evidence>
<name>A0A8S1QUH0_9CILI</name>
<keyword evidence="2" id="KW-1185">Reference proteome</keyword>
<comment type="caution">
    <text evidence="1">The sequence shown here is derived from an EMBL/GenBank/DDBJ whole genome shotgun (WGS) entry which is preliminary data.</text>
</comment>
<reference evidence="1" key="1">
    <citation type="submission" date="2021-01" db="EMBL/GenBank/DDBJ databases">
        <authorList>
            <consortium name="Genoscope - CEA"/>
            <person name="William W."/>
        </authorList>
    </citation>
    <scope>NUCLEOTIDE SEQUENCE</scope>
</reference>
<gene>
    <name evidence="1" type="ORF">PSON_ATCC_30995.1.T1190144</name>
</gene>
<protein>
    <recommendedName>
        <fullName evidence="3">Zinc finger lsd1 subclass family protein</fullName>
    </recommendedName>
</protein>
<dbReference type="PANTHER" id="PTHR23275">
    <property type="entry name" value="CABRIOLET.-RELATED"/>
    <property type="match status" value="1"/>
</dbReference>
<sequence length="267" mass="29477">MSTWIYIIWKYLRLMQQQNSKLFDFGFICQSCVDGYVLNTNTNQCQQCPNGCQNCQISNTIAPYSLTCNTCANGNYIDIDGNCLGCPFYCKSCDSKYICKTCNDGYYLIQSSIKINSKSYIFQPCYPCQNNCATCTGPYGNICLTCQIGFVLQSGGCINLTQKILNDPTTYSLANCYTSDSSGCTVCLAGFFLDSSRVCQQCVSPYSNFVCGLEAISPTNPTIPNNQSSGQYNTSNNTQTIIEIGINPIQPNSLSQLLAAFLIFIYQ</sequence>
<proteinExistence type="predicted"/>
<dbReference type="OrthoDB" id="18487at2759"/>